<dbReference type="PANTHER" id="PTHR43798:SF33">
    <property type="entry name" value="HYDROLASE, PUTATIVE (AFU_ORTHOLOGUE AFUA_2G14860)-RELATED"/>
    <property type="match status" value="1"/>
</dbReference>
<organism evidence="3 4">
    <name type="scientific">Mycena alexandri</name>
    <dbReference type="NCBI Taxonomy" id="1745969"/>
    <lineage>
        <taxon>Eukaryota</taxon>
        <taxon>Fungi</taxon>
        <taxon>Dikarya</taxon>
        <taxon>Basidiomycota</taxon>
        <taxon>Agaricomycotina</taxon>
        <taxon>Agaricomycetes</taxon>
        <taxon>Agaricomycetidae</taxon>
        <taxon>Agaricales</taxon>
        <taxon>Marasmiineae</taxon>
        <taxon>Mycenaceae</taxon>
        <taxon>Mycena</taxon>
    </lineage>
</organism>
<dbReference type="PANTHER" id="PTHR43798">
    <property type="entry name" value="MONOACYLGLYCEROL LIPASE"/>
    <property type="match status" value="1"/>
</dbReference>
<protein>
    <submittedName>
        <fullName evidence="3">Alpha/Beta hydrolase protein</fullName>
    </submittedName>
</protein>
<keyword evidence="3" id="KW-0378">Hydrolase</keyword>
<feature type="signal peptide" evidence="1">
    <location>
        <begin position="1"/>
        <end position="20"/>
    </location>
</feature>
<evidence type="ECO:0000313" key="3">
    <source>
        <dbReference type="EMBL" id="KAJ7042561.1"/>
    </source>
</evidence>
<dbReference type="GO" id="GO:0047372">
    <property type="term" value="F:monoacylglycerol lipase activity"/>
    <property type="evidence" value="ECO:0007669"/>
    <property type="project" value="TreeGrafter"/>
</dbReference>
<gene>
    <name evidence="3" type="ORF">C8F04DRAFT_993641</name>
</gene>
<keyword evidence="1" id="KW-0732">Signal</keyword>
<dbReference type="GO" id="GO:0016020">
    <property type="term" value="C:membrane"/>
    <property type="evidence" value="ECO:0007669"/>
    <property type="project" value="TreeGrafter"/>
</dbReference>
<dbReference type="InterPro" id="IPR029058">
    <property type="entry name" value="AB_hydrolase_fold"/>
</dbReference>
<evidence type="ECO:0000313" key="4">
    <source>
        <dbReference type="Proteomes" id="UP001218188"/>
    </source>
</evidence>
<dbReference type="SUPFAM" id="SSF53474">
    <property type="entry name" value="alpha/beta-Hydrolases"/>
    <property type="match status" value="1"/>
</dbReference>
<feature type="chain" id="PRO_5042138188" evidence="1">
    <location>
        <begin position="21"/>
        <end position="346"/>
    </location>
</feature>
<keyword evidence="4" id="KW-1185">Reference proteome</keyword>
<feature type="domain" description="AB hydrolase-1" evidence="2">
    <location>
        <begin position="75"/>
        <end position="185"/>
    </location>
</feature>
<proteinExistence type="predicted"/>
<accession>A0AAD6XC40</accession>
<sequence>MKVFTLLASLLVADVAVVAAQGTIVPHKPSGDLNGSNFTYPFPLHLYKFTSQQQQLEMAFMDVAPTSAPNNKTAILFHGNFFCGATWNQTIHVLAGIGYRVIVPDHIGYCKSTKPVGYQFSVAQLATNANTLLQTLGIGNVTVVGHSFGGMLTFRYGLMFPNSVDEMVVINAIAMEDYTAKGVPYLTIDANYASSLQSTFASIQSYENTTYYVGQWEDAYDVWVQMVIDVFYGSKRDAFNFNQAQIIDVVLTQPIAHEFANVIPPVLLMIGEKDTTAIGKAWSPPSVAATLGNFTALALDVSAQLPNCTLFTFPDLGHAPHISDPARFSAALVEWLLTGAINANDV</sequence>
<dbReference type="InterPro" id="IPR050266">
    <property type="entry name" value="AB_hydrolase_sf"/>
</dbReference>
<comment type="caution">
    <text evidence="3">The sequence shown here is derived from an EMBL/GenBank/DDBJ whole genome shotgun (WGS) entry which is preliminary data.</text>
</comment>
<evidence type="ECO:0000256" key="1">
    <source>
        <dbReference type="SAM" id="SignalP"/>
    </source>
</evidence>
<dbReference type="EMBL" id="JARJCM010000012">
    <property type="protein sequence ID" value="KAJ7042561.1"/>
    <property type="molecule type" value="Genomic_DNA"/>
</dbReference>
<evidence type="ECO:0000259" key="2">
    <source>
        <dbReference type="Pfam" id="PF00561"/>
    </source>
</evidence>
<dbReference type="Gene3D" id="3.40.50.1820">
    <property type="entry name" value="alpha/beta hydrolase"/>
    <property type="match status" value="1"/>
</dbReference>
<dbReference type="PRINTS" id="PR00111">
    <property type="entry name" value="ABHYDROLASE"/>
</dbReference>
<dbReference type="AlphaFoldDB" id="A0AAD6XC40"/>
<name>A0AAD6XC40_9AGAR</name>
<dbReference type="Proteomes" id="UP001218188">
    <property type="component" value="Unassembled WGS sequence"/>
</dbReference>
<reference evidence="3" key="1">
    <citation type="submission" date="2023-03" db="EMBL/GenBank/DDBJ databases">
        <title>Massive genome expansion in bonnet fungi (Mycena s.s.) driven by repeated elements and novel gene families across ecological guilds.</title>
        <authorList>
            <consortium name="Lawrence Berkeley National Laboratory"/>
            <person name="Harder C.B."/>
            <person name="Miyauchi S."/>
            <person name="Viragh M."/>
            <person name="Kuo A."/>
            <person name="Thoen E."/>
            <person name="Andreopoulos B."/>
            <person name="Lu D."/>
            <person name="Skrede I."/>
            <person name="Drula E."/>
            <person name="Henrissat B."/>
            <person name="Morin E."/>
            <person name="Kohler A."/>
            <person name="Barry K."/>
            <person name="LaButti K."/>
            <person name="Morin E."/>
            <person name="Salamov A."/>
            <person name="Lipzen A."/>
            <person name="Mereny Z."/>
            <person name="Hegedus B."/>
            <person name="Baldrian P."/>
            <person name="Stursova M."/>
            <person name="Weitz H."/>
            <person name="Taylor A."/>
            <person name="Grigoriev I.V."/>
            <person name="Nagy L.G."/>
            <person name="Martin F."/>
            <person name="Kauserud H."/>
        </authorList>
    </citation>
    <scope>NUCLEOTIDE SEQUENCE</scope>
    <source>
        <strain evidence="3">CBHHK200</strain>
    </source>
</reference>
<dbReference type="GO" id="GO:0046464">
    <property type="term" value="P:acylglycerol catabolic process"/>
    <property type="evidence" value="ECO:0007669"/>
    <property type="project" value="TreeGrafter"/>
</dbReference>
<dbReference type="Pfam" id="PF00561">
    <property type="entry name" value="Abhydrolase_1"/>
    <property type="match status" value="1"/>
</dbReference>
<dbReference type="InterPro" id="IPR000073">
    <property type="entry name" value="AB_hydrolase_1"/>
</dbReference>